<feature type="compositionally biased region" description="Low complexity" evidence="2">
    <location>
        <begin position="240"/>
        <end position="250"/>
    </location>
</feature>
<evidence type="ECO:0000256" key="1">
    <source>
        <dbReference type="SAM" id="Coils"/>
    </source>
</evidence>
<evidence type="ECO:0000256" key="2">
    <source>
        <dbReference type="SAM" id="MobiDB-lite"/>
    </source>
</evidence>
<feature type="coiled-coil region" evidence="1">
    <location>
        <begin position="442"/>
        <end position="508"/>
    </location>
</feature>
<evidence type="ECO:0000313" key="3">
    <source>
        <dbReference type="EMBL" id="CEM10593.1"/>
    </source>
</evidence>
<organism evidence="3 4">
    <name type="scientific">Vitrella brassicaformis (strain CCMP3155)</name>
    <dbReference type="NCBI Taxonomy" id="1169540"/>
    <lineage>
        <taxon>Eukaryota</taxon>
        <taxon>Sar</taxon>
        <taxon>Alveolata</taxon>
        <taxon>Colpodellida</taxon>
        <taxon>Vitrellaceae</taxon>
        <taxon>Vitrella</taxon>
    </lineage>
</organism>
<dbReference type="Proteomes" id="UP000041254">
    <property type="component" value="Unassembled WGS sequence"/>
</dbReference>
<dbReference type="AlphaFoldDB" id="A0A0G4FBZ7"/>
<proteinExistence type="predicted"/>
<feature type="region of interest" description="Disordered" evidence="2">
    <location>
        <begin position="188"/>
        <end position="294"/>
    </location>
</feature>
<protein>
    <submittedName>
        <fullName evidence="3">Uncharacterized protein</fullName>
    </submittedName>
</protein>
<dbReference type="InParanoid" id="A0A0G4FBZ7"/>
<gene>
    <name evidence="3" type="ORF">Vbra_14979</name>
</gene>
<dbReference type="EMBL" id="CDMY01000405">
    <property type="protein sequence ID" value="CEM10593.1"/>
    <property type="molecule type" value="Genomic_DNA"/>
</dbReference>
<keyword evidence="4" id="KW-1185">Reference proteome</keyword>
<reference evidence="3 4" key="1">
    <citation type="submission" date="2014-11" db="EMBL/GenBank/DDBJ databases">
        <authorList>
            <person name="Zhu J."/>
            <person name="Qi W."/>
            <person name="Song R."/>
        </authorList>
    </citation>
    <scope>NUCLEOTIDE SEQUENCE [LARGE SCALE GENOMIC DNA]</scope>
</reference>
<sequence length="578" mass="63690">MSGGLLPPGLEGLWRGFMTLAQTQVDGFGVFDVKSGLCIFANPGFASLLKTSLESARLTALFPMSILAQLMGDGCLRHVLTDLRVADDTRMVVTMEGVLDPAINAAFLTVTDVTAGYRKFRFPSAMAIVPPGAADRGECGRCGGLAWRAAEHFRVMCEIEEFVRRYEASGASDGVRVQVPEALDAVKREAADSTTKSKRRRNGDVSVDADGDVEMAPSKAAGETAAASPVRERPRRRVRVVTAAAAVAAQPEPPTPPSRPKRKRDQQQPSDEDGDQQKGGQGGGGKKKLKTENDTGSFKAEAAVRRSLRGLVNLDDSIFGLLEAGAAAAAAARKKYPWELSKHWLAAKLRQALHVELGEENRLDEQLHLACDQLKTVNDIRNQFSVGQGREMKVKKAELAKLDSKTKRMLSVQAERIRVANQKYSQMLEHIKALKASKMSALEAAQAAVRAASEEADRRRAAHIETEQRLAHQKQAAVCERHELESQLARVEEELTAKDSALTKVELEIGREKAVHKALYGNLKDQFRRYVQEAEREVWRLRDFLIMHTKLPLDEVRSAKLDSKTKRMLSVLALFILR</sequence>
<keyword evidence="1" id="KW-0175">Coiled coil</keyword>
<dbReference type="VEuPathDB" id="CryptoDB:Vbra_14979"/>
<accession>A0A0G4FBZ7</accession>
<evidence type="ECO:0000313" key="4">
    <source>
        <dbReference type="Proteomes" id="UP000041254"/>
    </source>
</evidence>
<name>A0A0G4FBZ7_VITBC</name>